<evidence type="ECO:0000313" key="2">
    <source>
        <dbReference type="Proteomes" id="UP000828390"/>
    </source>
</evidence>
<dbReference type="Proteomes" id="UP000828390">
    <property type="component" value="Unassembled WGS sequence"/>
</dbReference>
<protein>
    <submittedName>
        <fullName evidence="1">Uncharacterized protein</fullName>
    </submittedName>
</protein>
<sequence>MRQTPPHLDPNCLQRPSKFGFRTERVKRDFLQKKRCIKSESVNPADKQAAQADL</sequence>
<reference evidence="1" key="1">
    <citation type="journal article" date="2019" name="bioRxiv">
        <title>The Genome of the Zebra Mussel, Dreissena polymorpha: A Resource for Invasive Species Research.</title>
        <authorList>
            <person name="McCartney M.A."/>
            <person name="Auch B."/>
            <person name="Kono T."/>
            <person name="Mallez S."/>
            <person name="Zhang Y."/>
            <person name="Obille A."/>
            <person name="Becker A."/>
            <person name="Abrahante J.E."/>
            <person name="Garbe J."/>
            <person name="Badalamenti J.P."/>
            <person name="Herman A."/>
            <person name="Mangelson H."/>
            <person name="Liachko I."/>
            <person name="Sullivan S."/>
            <person name="Sone E.D."/>
            <person name="Koren S."/>
            <person name="Silverstein K.A.T."/>
            <person name="Beckman K.B."/>
            <person name="Gohl D.M."/>
        </authorList>
    </citation>
    <scope>NUCLEOTIDE SEQUENCE</scope>
    <source>
        <strain evidence="1">Duluth1</strain>
        <tissue evidence="1">Whole animal</tissue>
    </source>
</reference>
<comment type="caution">
    <text evidence="1">The sequence shown here is derived from an EMBL/GenBank/DDBJ whole genome shotgun (WGS) entry which is preliminary data.</text>
</comment>
<proteinExistence type="predicted"/>
<dbReference type="AlphaFoldDB" id="A0A9D4HZ50"/>
<organism evidence="1 2">
    <name type="scientific">Dreissena polymorpha</name>
    <name type="common">Zebra mussel</name>
    <name type="synonym">Mytilus polymorpha</name>
    <dbReference type="NCBI Taxonomy" id="45954"/>
    <lineage>
        <taxon>Eukaryota</taxon>
        <taxon>Metazoa</taxon>
        <taxon>Spiralia</taxon>
        <taxon>Lophotrochozoa</taxon>
        <taxon>Mollusca</taxon>
        <taxon>Bivalvia</taxon>
        <taxon>Autobranchia</taxon>
        <taxon>Heteroconchia</taxon>
        <taxon>Euheterodonta</taxon>
        <taxon>Imparidentia</taxon>
        <taxon>Neoheterodontei</taxon>
        <taxon>Myida</taxon>
        <taxon>Dreissenoidea</taxon>
        <taxon>Dreissenidae</taxon>
        <taxon>Dreissena</taxon>
    </lineage>
</organism>
<reference evidence="1" key="2">
    <citation type="submission" date="2020-11" db="EMBL/GenBank/DDBJ databases">
        <authorList>
            <person name="McCartney M.A."/>
            <person name="Auch B."/>
            <person name="Kono T."/>
            <person name="Mallez S."/>
            <person name="Becker A."/>
            <person name="Gohl D.M."/>
            <person name="Silverstein K.A.T."/>
            <person name="Koren S."/>
            <person name="Bechman K.B."/>
            <person name="Herman A."/>
            <person name="Abrahante J.E."/>
            <person name="Garbe J."/>
        </authorList>
    </citation>
    <scope>NUCLEOTIDE SEQUENCE</scope>
    <source>
        <strain evidence="1">Duluth1</strain>
        <tissue evidence="1">Whole animal</tissue>
    </source>
</reference>
<accession>A0A9D4HZ50</accession>
<gene>
    <name evidence="1" type="ORF">DPMN_044801</name>
</gene>
<name>A0A9D4HZ50_DREPO</name>
<dbReference type="EMBL" id="JAIWYP010000011">
    <property type="protein sequence ID" value="KAH3738173.1"/>
    <property type="molecule type" value="Genomic_DNA"/>
</dbReference>
<keyword evidence="2" id="KW-1185">Reference proteome</keyword>
<evidence type="ECO:0000313" key="1">
    <source>
        <dbReference type="EMBL" id="KAH3738173.1"/>
    </source>
</evidence>